<reference evidence="1 2" key="1">
    <citation type="journal article" date="2023" name="Plants (Basel)">
        <title>Bridging the Gap: Combining Genomics and Transcriptomics Approaches to Understand Stylosanthes scabra, an Orphan Legume from the Brazilian Caatinga.</title>
        <authorList>
            <person name="Ferreira-Neto J.R.C."/>
            <person name="da Silva M.D."/>
            <person name="Binneck E."/>
            <person name="de Melo N.F."/>
            <person name="da Silva R.H."/>
            <person name="de Melo A.L.T.M."/>
            <person name="Pandolfi V."/>
            <person name="Bustamante F.O."/>
            <person name="Brasileiro-Vidal A.C."/>
            <person name="Benko-Iseppon A.M."/>
        </authorList>
    </citation>
    <scope>NUCLEOTIDE SEQUENCE [LARGE SCALE GENOMIC DNA]</scope>
    <source>
        <tissue evidence="1">Leaves</tissue>
    </source>
</reference>
<comment type="caution">
    <text evidence="1">The sequence shown here is derived from an EMBL/GenBank/DDBJ whole genome shotgun (WGS) entry which is preliminary data.</text>
</comment>
<sequence>MFILVDQSRCIMGLLALATSGFSFFADVVPPSFVTVPFFFSLSVEQIQFVCSLTVKEKESKTKKSCLLTPLLLPLQDFKFLGVTISLSQPLQVVRRWESFRRHAKRLGISAS</sequence>
<evidence type="ECO:0000313" key="2">
    <source>
        <dbReference type="Proteomes" id="UP001341840"/>
    </source>
</evidence>
<keyword evidence="2" id="KW-1185">Reference proteome</keyword>
<proteinExistence type="predicted"/>
<name>A0ABU6TP99_9FABA</name>
<evidence type="ECO:0008006" key="3">
    <source>
        <dbReference type="Google" id="ProtNLM"/>
    </source>
</evidence>
<gene>
    <name evidence="1" type="ORF">PIB30_067726</name>
</gene>
<evidence type="ECO:0000313" key="1">
    <source>
        <dbReference type="EMBL" id="MED6149975.1"/>
    </source>
</evidence>
<accession>A0ABU6TP99</accession>
<organism evidence="1 2">
    <name type="scientific">Stylosanthes scabra</name>
    <dbReference type="NCBI Taxonomy" id="79078"/>
    <lineage>
        <taxon>Eukaryota</taxon>
        <taxon>Viridiplantae</taxon>
        <taxon>Streptophyta</taxon>
        <taxon>Embryophyta</taxon>
        <taxon>Tracheophyta</taxon>
        <taxon>Spermatophyta</taxon>
        <taxon>Magnoliopsida</taxon>
        <taxon>eudicotyledons</taxon>
        <taxon>Gunneridae</taxon>
        <taxon>Pentapetalae</taxon>
        <taxon>rosids</taxon>
        <taxon>fabids</taxon>
        <taxon>Fabales</taxon>
        <taxon>Fabaceae</taxon>
        <taxon>Papilionoideae</taxon>
        <taxon>50 kb inversion clade</taxon>
        <taxon>dalbergioids sensu lato</taxon>
        <taxon>Dalbergieae</taxon>
        <taxon>Pterocarpus clade</taxon>
        <taxon>Stylosanthes</taxon>
    </lineage>
</organism>
<dbReference type="Proteomes" id="UP001341840">
    <property type="component" value="Unassembled WGS sequence"/>
</dbReference>
<dbReference type="EMBL" id="JASCZI010091333">
    <property type="protein sequence ID" value="MED6149975.1"/>
    <property type="molecule type" value="Genomic_DNA"/>
</dbReference>
<protein>
    <recommendedName>
        <fullName evidence="3">Secreted protein</fullName>
    </recommendedName>
</protein>